<dbReference type="STRING" id="411463.EUBVEN_01866"/>
<protein>
    <submittedName>
        <fullName evidence="1">Uncharacterized protein</fullName>
    </submittedName>
</protein>
<reference evidence="1 2" key="1">
    <citation type="submission" date="2007-03" db="EMBL/GenBank/DDBJ databases">
        <authorList>
            <person name="Fulton L."/>
            <person name="Clifton S."/>
            <person name="Fulton B."/>
            <person name="Xu J."/>
            <person name="Minx P."/>
            <person name="Pepin K.H."/>
            <person name="Johnson M."/>
            <person name="Thiruvilangam P."/>
            <person name="Bhonagiri V."/>
            <person name="Nash W.E."/>
            <person name="Mardis E.R."/>
            <person name="Wilson R.K."/>
        </authorList>
    </citation>
    <scope>NUCLEOTIDE SEQUENCE [LARGE SCALE GENOMIC DNA]</scope>
    <source>
        <strain evidence="1 2">ATCC 27560</strain>
    </source>
</reference>
<name>A5Z826_9FIRM</name>
<dbReference type="HOGENOM" id="CLU_3135839_0_0_9"/>
<sequence length="49" mass="5736">MLEEKKLKNRFKIGDHVYIVECGLYAKEVVIVGIAGGFYQICFNDRQIW</sequence>
<dbReference type="EMBL" id="AAVL02000035">
    <property type="protein sequence ID" value="EDM51083.1"/>
    <property type="molecule type" value="Genomic_DNA"/>
</dbReference>
<dbReference type="AlphaFoldDB" id="A5Z826"/>
<proteinExistence type="predicted"/>
<accession>A5Z826</accession>
<gene>
    <name evidence="1" type="ORF">EUBVEN_01866</name>
</gene>
<evidence type="ECO:0000313" key="2">
    <source>
        <dbReference type="Proteomes" id="UP000006000"/>
    </source>
</evidence>
<comment type="caution">
    <text evidence="1">The sequence shown here is derived from an EMBL/GenBank/DDBJ whole genome shotgun (WGS) entry which is preliminary data.</text>
</comment>
<evidence type="ECO:0000313" key="1">
    <source>
        <dbReference type="EMBL" id="EDM51083.1"/>
    </source>
</evidence>
<organism evidence="1 2">
    <name type="scientific">Eubacterium ventriosum ATCC 27560</name>
    <dbReference type="NCBI Taxonomy" id="411463"/>
    <lineage>
        <taxon>Bacteria</taxon>
        <taxon>Bacillati</taxon>
        <taxon>Bacillota</taxon>
        <taxon>Clostridia</taxon>
        <taxon>Eubacteriales</taxon>
        <taxon>Eubacteriaceae</taxon>
        <taxon>Eubacterium</taxon>
    </lineage>
</organism>
<dbReference type="Proteomes" id="UP000006000">
    <property type="component" value="Unassembled WGS sequence"/>
</dbReference>
<reference evidence="1 2" key="2">
    <citation type="submission" date="2007-04" db="EMBL/GenBank/DDBJ databases">
        <title>Draft genome sequence of Eubacterium ventriosum (ATCC 27560).</title>
        <authorList>
            <person name="Sudarsanam P."/>
            <person name="Ley R."/>
            <person name="Guruge J."/>
            <person name="Turnbaugh P.J."/>
            <person name="Mahowald M."/>
            <person name="Liep D."/>
            <person name="Gordon J."/>
        </authorList>
    </citation>
    <scope>NUCLEOTIDE SEQUENCE [LARGE SCALE GENOMIC DNA]</scope>
    <source>
        <strain evidence="1 2">ATCC 27560</strain>
    </source>
</reference>